<accession>A0A9D2MN91</accession>
<dbReference type="SUPFAM" id="SSF143011">
    <property type="entry name" value="RelE-like"/>
    <property type="match status" value="1"/>
</dbReference>
<sequence length="107" mass="12803">MNYEVRLTTEAENDLRGIFEYIAFELQSPQNAAGQLDRIEQSIMALDQMPERFRVYEKEPWHSRNLRIMPVDNYLVFYIPNHEEHTVKVMRVMYGGRDIAKQLNRLL</sequence>
<dbReference type="AlphaFoldDB" id="A0A9D2MN91"/>
<comment type="caution">
    <text evidence="2">The sequence shown here is derived from an EMBL/GenBank/DDBJ whole genome shotgun (WGS) entry which is preliminary data.</text>
</comment>
<dbReference type="Gene3D" id="3.30.2310.20">
    <property type="entry name" value="RelE-like"/>
    <property type="match status" value="1"/>
</dbReference>
<dbReference type="InterPro" id="IPR007712">
    <property type="entry name" value="RelE/ParE_toxin"/>
</dbReference>
<proteinExistence type="predicted"/>
<keyword evidence="1" id="KW-1277">Toxin-antitoxin system</keyword>
<evidence type="ECO:0000256" key="1">
    <source>
        <dbReference type="ARBA" id="ARBA00022649"/>
    </source>
</evidence>
<organism evidence="2 3">
    <name type="scientific">Candidatus Eisenbergiella merdigallinarum</name>
    <dbReference type="NCBI Taxonomy" id="2838552"/>
    <lineage>
        <taxon>Bacteria</taxon>
        <taxon>Bacillati</taxon>
        <taxon>Bacillota</taxon>
        <taxon>Clostridia</taxon>
        <taxon>Lachnospirales</taxon>
        <taxon>Lachnospiraceae</taxon>
        <taxon>Eisenbergiella</taxon>
    </lineage>
</organism>
<evidence type="ECO:0000313" key="2">
    <source>
        <dbReference type="EMBL" id="HJB89867.1"/>
    </source>
</evidence>
<name>A0A9D2MN91_9FIRM</name>
<dbReference type="InterPro" id="IPR035093">
    <property type="entry name" value="RelE/ParE_toxin_dom_sf"/>
</dbReference>
<evidence type="ECO:0000313" key="3">
    <source>
        <dbReference type="Proteomes" id="UP000886883"/>
    </source>
</evidence>
<gene>
    <name evidence="2" type="ORF">H9763_00170</name>
</gene>
<reference evidence="2" key="1">
    <citation type="journal article" date="2021" name="PeerJ">
        <title>Extensive microbial diversity within the chicken gut microbiome revealed by metagenomics and culture.</title>
        <authorList>
            <person name="Gilroy R."/>
            <person name="Ravi A."/>
            <person name="Getino M."/>
            <person name="Pursley I."/>
            <person name="Horton D.L."/>
            <person name="Alikhan N.F."/>
            <person name="Baker D."/>
            <person name="Gharbi K."/>
            <person name="Hall N."/>
            <person name="Watson M."/>
            <person name="Adriaenssens E.M."/>
            <person name="Foster-Nyarko E."/>
            <person name="Jarju S."/>
            <person name="Secka A."/>
            <person name="Antonio M."/>
            <person name="Oren A."/>
            <person name="Chaudhuri R.R."/>
            <person name="La Ragione R."/>
            <person name="Hildebrand F."/>
            <person name="Pallen M.J."/>
        </authorList>
    </citation>
    <scope>NUCLEOTIDE SEQUENCE</scope>
    <source>
        <strain evidence="2">USAMLcec3-2134</strain>
    </source>
</reference>
<dbReference type="Proteomes" id="UP000886883">
    <property type="component" value="Unassembled WGS sequence"/>
</dbReference>
<protein>
    <submittedName>
        <fullName evidence="2">Type II toxin-antitoxin system RelE/ParE family toxin</fullName>
    </submittedName>
</protein>
<dbReference type="Pfam" id="PF05016">
    <property type="entry name" value="ParE_toxin"/>
    <property type="match status" value="1"/>
</dbReference>
<dbReference type="EMBL" id="DWXE01000001">
    <property type="protein sequence ID" value="HJB89867.1"/>
    <property type="molecule type" value="Genomic_DNA"/>
</dbReference>
<reference evidence="2" key="2">
    <citation type="submission" date="2021-04" db="EMBL/GenBank/DDBJ databases">
        <authorList>
            <person name="Gilroy R."/>
        </authorList>
    </citation>
    <scope>NUCLEOTIDE SEQUENCE</scope>
    <source>
        <strain evidence="2">USAMLcec3-2134</strain>
    </source>
</reference>